<dbReference type="EMBL" id="BAABCP010000001">
    <property type="protein sequence ID" value="GAA3943906.1"/>
    <property type="molecule type" value="Genomic_DNA"/>
</dbReference>
<dbReference type="RefSeq" id="WP_344819653.1">
    <property type="nucleotide sequence ID" value="NZ_BAABCP010000001.1"/>
</dbReference>
<protein>
    <recommendedName>
        <fullName evidence="3">DNA-binding protein</fullName>
    </recommendedName>
</protein>
<gene>
    <name evidence="1" type="ORF">GCM10022383_22260</name>
</gene>
<evidence type="ECO:0008006" key="3">
    <source>
        <dbReference type="Google" id="ProtNLM"/>
    </source>
</evidence>
<evidence type="ECO:0000313" key="2">
    <source>
        <dbReference type="Proteomes" id="UP001501591"/>
    </source>
</evidence>
<accession>A0ABP7NDT0</accession>
<dbReference type="Proteomes" id="UP001501591">
    <property type="component" value="Unassembled WGS sequence"/>
</dbReference>
<comment type="caution">
    <text evidence="1">The sequence shown here is derived from an EMBL/GenBank/DDBJ whole genome shotgun (WGS) entry which is preliminary data.</text>
</comment>
<evidence type="ECO:0000313" key="1">
    <source>
        <dbReference type="EMBL" id="GAA3943906.1"/>
    </source>
</evidence>
<organism evidence="1 2">
    <name type="scientific">Microbacterium soli</name>
    <dbReference type="NCBI Taxonomy" id="446075"/>
    <lineage>
        <taxon>Bacteria</taxon>
        <taxon>Bacillati</taxon>
        <taxon>Actinomycetota</taxon>
        <taxon>Actinomycetes</taxon>
        <taxon>Micrococcales</taxon>
        <taxon>Microbacteriaceae</taxon>
        <taxon>Microbacterium</taxon>
    </lineage>
</organism>
<keyword evidence="2" id="KW-1185">Reference proteome</keyword>
<name>A0ABP7NDT0_9MICO</name>
<reference evidence="2" key="1">
    <citation type="journal article" date="2019" name="Int. J. Syst. Evol. Microbiol.">
        <title>The Global Catalogue of Microorganisms (GCM) 10K type strain sequencing project: providing services to taxonomists for standard genome sequencing and annotation.</title>
        <authorList>
            <consortium name="The Broad Institute Genomics Platform"/>
            <consortium name="The Broad Institute Genome Sequencing Center for Infectious Disease"/>
            <person name="Wu L."/>
            <person name="Ma J."/>
        </authorList>
    </citation>
    <scope>NUCLEOTIDE SEQUENCE [LARGE SCALE GENOMIC DNA]</scope>
    <source>
        <strain evidence="2">JCM 17024</strain>
    </source>
</reference>
<proteinExistence type="predicted"/>
<sequence length="196" mass="21284">MFALTVDQKSSRTGSDLVAEELAELRVHDGLLLGPERTVGDEFQLLTAEARTALRLILHLTRRGVWSVGVGVGTVEAPLPPSIREARGEALIHARDAVESAKSEPTRLSINGDVHAEHAQSLVRLLIELRDRRSEKGWEVYDVLAENVTQREAARRLGITPAAVSLRVSAARLHLEEQALPALENALARADADASA</sequence>